<dbReference type="AlphaFoldDB" id="A0ABD1RG17"/>
<evidence type="ECO:0000313" key="1">
    <source>
        <dbReference type="EMBL" id="KAL2486877.1"/>
    </source>
</evidence>
<reference evidence="2" key="1">
    <citation type="submission" date="2024-07" db="EMBL/GenBank/DDBJ databases">
        <title>Two chromosome-level genome assemblies of Korean endemic species Abeliophyllum distichum and Forsythia ovata (Oleaceae).</title>
        <authorList>
            <person name="Jang H."/>
        </authorList>
    </citation>
    <scope>NUCLEOTIDE SEQUENCE [LARGE SCALE GENOMIC DNA]</scope>
</reference>
<evidence type="ECO:0000313" key="2">
    <source>
        <dbReference type="Proteomes" id="UP001604336"/>
    </source>
</evidence>
<dbReference type="EMBL" id="JBFOLK010000009">
    <property type="protein sequence ID" value="KAL2486877.1"/>
    <property type="molecule type" value="Genomic_DNA"/>
</dbReference>
<name>A0ABD1RG17_9LAMI</name>
<comment type="caution">
    <text evidence="1">The sequence shown here is derived from an EMBL/GenBank/DDBJ whole genome shotgun (WGS) entry which is preliminary data.</text>
</comment>
<accession>A0ABD1RG17</accession>
<keyword evidence="2" id="KW-1185">Reference proteome</keyword>
<proteinExistence type="predicted"/>
<sequence>MADIISHGGDGTGDPPHLLPYRLHSSYESVPLSKGRGISRGINLEKVWQANGKRPLSITHTMQSIENNAKYFTRLVGTKSGSPYCLTTLHGQRFQRRSGHSYVASSRATLIFDKYRAVYITVDHPVADHYHDYKLKTHNHLKEHRLSRPYGELSVEEWQKCIDFFTNPTFVLRQMKRTIALLTANLQHTILRIVREDEEDENENNDESLEDL</sequence>
<organism evidence="1 2">
    <name type="scientific">Abeliophyllum distichum</name>
    <dbReference type="NCBI Taxonomy" id="126358"/>
    <lineage>
        <taxon>Eukaryota</taxon>
        <taxon>Viridiplantae</taxon>
        <taxon>Streptophyta</taxon>
        <taxon>Embryophyta</taxon>
        <taxon>Tracheophyta</taxon>
        <taxon>Spermatophyta</taxon>
        <taxon>Magnoliopsida</taxon>
        <taxon>eudicotyledons</taxon>
        <taxon>Gunneridae</taxon>
        <taxon>Pentapetalae</taxon>
        <taxon>asterids</taxon>
        <taxon>lamiids</taxon>
        <taxon>Lamiales</taxon>
        <taxon>Oleaceae</taxon>
        <taxon>Forsythieae</taxon>
        <taxon>Abeliophyllum</taxon>
    </lineage>
</organism>
<gene>
    <name evidence="1" type="ORF">Adt_31633</name>
</gene>
<protein>
    <submittedName>
        <fullName evidence="1">Uncharacterized protein</fullName>
    </submittedName>
</protein>
<dbReference type="Proteomes" id="UP001604336">
    <property type="component" value="Unassembled WGS sequence"/>
</dbReference>